<name>A0A1L7CV99_9CORY</name>
<dbReference type="InterPro" id="IPR050404">
    <property type="entry name" value="Heme-degrading_MO"/>
</dbReference>
<dbReference type="Pfam" id="PF03992">
    <property type="entry name" value="ABM"/>
    <property type="match status" value="1"/>
</dbReference>
<dbReference type="GO" id="GO:0004497">
    <property type="term" value="F:monooxygenase activity"/>
    <property type="evidence" value="ECO:0007669"/>
    <property type="project" value="UniProtKB-KW"/>
</dbReference>
<feature type="compositionally biased region" description="Low complexity" evidence="1">
    <location>
        <begin position="94"/>
        <end position="106"/>
    </location>
</feature>
<dbReference type="PANTHER" id="PTHR34474:SF2">
    <property type="entry name" value="SIGNAL TRANSDUCTION PROTEIN TRAP"/>
    <property type="match status" value="1"/>
</dbReference>
<keyword evidence="3" id="KW-0560">Oxidoreductase</keyword>
<feature type="domain" description="ABM" evidence="2">
    <location>
        <begin position="3"/>
        <end position="92"/>
    </location>
</feature>
<dbReference type="Gene3D" id="3.30.70.100">
    <property type="match status" value="1"/>
</dbReference>
<dbReference type="RefSeq" id="WP_075664712.1">
    <property type="nucleotide sequence ID" value="NZ_CP009247.1"/>
</dbReference>
<evidence type="ECO:0000256" key="1">
    <source>
        <dbReference type="SAM" id="MobiDB-lite"/>
    </source>
</evidence>
<dbReference type="AlphaFoldDB" id="A0A1L7CV99"/>
<gene>
    <name evidence="3" type="ORF">CFRA_11350</name>
</gene>
<keyword evidence="4" id="KW-1185">Reference proteome</keyword>
<protein>
    <submittedName>
        <fullName evidence="3">Antibiotic biosynthesis monooxygenase</fullName>
    </submittedName>
</protein>
<dbReference type="PROSITE" id="PS51725">
    <property type="entry name" value="ABM"/>
    <property type="match status" value="1"/>
</dbReference>
<dbReference type="OrthoDB" id="5518003at2"/>
<dbReference type="Proteomes" id="UP000185434">
    <property type="component" value="Chromosome"/>
</dbReference>
<evidence type="ECO:0000313" key="4">
    <source>
        <dbReference type="Proteomes" id="UP000185434"/>
    </source>
</evidence>
<dbReference type="STRING" id="1437875.CFRA_11350"/>
<proteinExistence type="predicted"/>
<sequence length="133" mass="14534">MSIVKINALTVPEGAGETLEERFSHRLHAVDDQPGFEGFQLLRPTAGEDRYFVVTWWADEKSYDDWVHGQDFARSHGDVADANKTGHGTHDVHASGGESHGASESAENGDTARRPAAVKSEVLEFDVVLDSTK</sequence>
<dbReference type="EMBL" id="CP009247">
    <property type="protein sequence ID" value="APT89720.1"/>
    <property type="molecule type" value="Genomic_DNA"/>
</dbReference>
<accession>A0A1L7CV99</accession>
<keyword evidence="3" id="KW-0503">Monooxygenase</keyword>
<dbReference type="InterPro" id="IPR011008">
    <property type="entry name" value="Dimeric_a/b-barrel"/>
</dbReference>
<organism evidence="3 4">
    <name type="scientific">Corynebacterium frankenforstense DSM 45800</name>
    <dbReference type="NCBI Taxonomy" id="1437875"/>
    <lineage>
        <taxon>Bacteria</taxon>
        <taxon>Bacillati</taxon>
        <taxon>Actinomycetota</taxon>
        <taxon>Actinomycetes</taxon>
        <taxon>Mycobacteriales</taxon>
        <taxon>Corynebacteriaceae</taxon>
        <taxon>Corynebacterium</taxon>
    </lineage>
</organism>
<dbReference type="InterPro" id="IPR007138">
    <property type="entry name" value="ABM_dom"/>
</dbReference>
<reference evidence="3 4" key="1">
    <citation type="submission" date="2014-08" db="EMBL/GenBank/DDBJ databases">
        <title>Complete genome sequence of Corynebacterium frankenforstense ST18(T) (=DSM 45800(T)), isolated from raw cow milk.</title>
        <authorList>
            <person name="Ruckert C."/>
            <person name="Albersmeier A."/>
            <person name="Winkler A."/>
            <person name="Lipski A."/>
            <person name="Kalinowski J."/>
        </authorList>
    </citation>
    <scope>NUCLEOTIDE SEQUENCE [LARGE SCALE GENOMIC DNA]</scope>
    <source>
        <strain evidence="3 4">ST18</strain>
    </source>
</reference>
<dbReference type="SUPFAM" id="SSF54909">
    <property type="entry name" value="Dimeric alpha+beta barrel"/>
    <property type="match status" value="1"/>
</dbReference>
<feature type="region of interest" description="Disordered" evidence="1">
    <location>
        <begin position="77"/>
        <end position="117"/>
    </location>
</feature>
<dbReference type="PANTHER" id="PTHR34474">
    <property type="entry name" value="SIGNAL TRANSDUCTION PROTEIN TRAP"/>
    <property type="match status" value="1"/>
</dbReference>
<evidence type="ECO:0000259" key="2">
    <source>
        <dbReference type="PROSITE" id="PS51725"/>
    </source>
</evidence>
<evidence type="ECO:0000313" key="3">
    <source>
        <dbReference type="EMBL" id="APT89720.1"/>
    </source>
</evidence>
<dbReference type="KEGG" id="cfk:CFRA_11350"/>